<dbReference type="EMBL" id="JAJOZR010000003">
    <property type="protein sequence ID" value="MCD7108757.1"/>
    <property type="molecule type" value="Genomic_DNA"/>
</dbReference>
<dbReference type="PANTHER" id="PTHR34039:SF1">
    <property type="entry name" value="UPF0102 PROTEIN YRAN"/>
    <property type="match status" value="1"/>
</dbReference>
<dbReference type="RefSeq" id="WP_231812973.1">
    <property type="nucleotide sequence ID" value="NZ_JAJOZR010000003.1"/>
</dbReference>
<protein>
    <recommendedName>
        <fullName evidence="2">UPF0102 protein LRX75_06845</fullName>
    </recommendedName>
</protein>
<dbReference type="Gene3D" id="3.40.1350.10">
    <property type="match status" value="1"/>
</dbReference>
<proteinExistence type="inferred from homology"/>
<dbReference type="InterPro" id="IPR003509">
    <property type="entry name" value="UPF0102_YraN-like"/>
</dbReference>
<name>A0A9X1NPB6_9HYPH</name>
<accession>A0A9X1NPB6</accession>
<gene>
    <name evidence="3" type="ORF">LRX75_06845</name>
</gene>
<comment type="caution">
    <text evidence="3">The sequence shown here is derived from an EMBL/GenBank/DDBJ whole genome shotgun (WGS) entry which is preliminary data.</text>
</comment>
<evidence type="ECO:0000313" key="4">
    <source>
        <dbReference type="Proteomes" id="UP001139089"/>
    </source>
</evidence>
<evidence type="ECO:0000256" key="2">
    <source>
        <dbReference type="HAMAP-Rule" id="MF_00048"/>
    </source>
</evidence>
<dbReference type="Pfam" id="PF02021">
    <property type="entry name" value="UPF0102"/>
    <property type="match status" value="1"/>
</dbReference>
<dbReference type="Proteomes" id="UP001139089">
    <property type="component" value="Unassembled WGS sequence"/>
</dbReference>
<comment type="similarity">
    <text evidence="1 2">Belongs to the UPF0102 family.</text>
</comment>
<dbReference type="InterPro" id="IPR011856">
    <property type="entry name" value="tRNA_endonuc-like_dom_sf"/>
</dbReference>
<reference evidence="3" key="1">
    <citation type="submission" date="2021-12" db="EMBL/GenBank/DDBJ databases">
        <authorList>
            <person name="Li Y."/>
        </authorList>
    </citation>
    <scope>NUCLEOTIDE SEQUENCE</scope>
    <source>
        <strain evidence="3">DKSPLA3</strain>
    </source>
</reference>
<dbReference type="InterPro" id="IPR011335">
    <property type="entry name" value="Restrct_endonuc-II-like"/>
</dbReference>
<dbReference type="AlphaFoldDB" id="A0A9X1NPB6"/>
<evidence type="ECO:0000256" key="1">
    <source>
        <dbReference type="ARBA" id="ARBA00006738"/>
    </source>
</evidence>
<organism evidence="3 4">
    <name type="scientific">Rhizobium quercicola</name>
    <dbReference type="NCBI Taxonomy" id="2901226"/>
    <lineage>
        <taxon>Bacteria</taxon>
        <taxon>Pseudomonadati</taxon>
        <taxon>Pseudomonadota</taxon>
        <taxon>Alphaproteobacteria</taxon>
        <taxon>Hyphomicrobiales</taxon>
        <taxon>Rhizobiaceae</taxon>
        <taxon>Rhizobium/Agrobacterium group</taxon>
        <taxon>Rhizobium</taxon>
    </lineage>
</organism>
<dbReference type="NCBIfam" id="NF009151">
    <property type="entry name" value="PRK12497.1-5"/>
    <property type="match status" value="1"/>
</dbReference>
<dbReference type="HAMAP" id="MF_00048">
    <property type="entry name" value="UPF0102"/>
    <property type="match status" value="1"/>
</dbReference>
<keyword evidence="4" id="KW-1185">Reference proteome</keyword>
<dbReference type="PANTHER" id="PTHR34039">
    <property type="entry name" value="UPF0102 PROTEIN YRAN"/>
    <property type="match status" value="1"/>
</dbReference>
<evidence type="ECO:0000313" key="3">
    <source>
        <dbReference type="EMBL" id="MCD7108757.1"/>
    </source>
</evidence>
<sequence>MTGAANPLRLKAVRRGALAEYLAAVALMLRGYRIVAFRHRTKLGEIDIIARRDDLVACVEVKARATVDAAVFAVSDHSKARIRRASDLWRQKQGDADRLSIRYDIMAVRPWRWPVHIEDAF</sequence>
<dbReference type="GO" id="GO:0003676">
    <property type="term" value="F:nucleic acid binding"/>
    <property type="evidence" value="ECO:0007669"/>
    <property type="project" value="InterPro"/>
</dbReference>
<dbReference type="SUPFAM" id="SSF52980">
    <property type="entry name" value="Restriction endonuclease-like"/>
    <property type="match status" value="1"/>
</dbReference>